<keyword evidence="1" id="KW-0472">Membrane</keyword>
<proteinExistence type="predicted"/>
<organism evidence="2 3">
    <name type="scientific">Mycobacterium botniense</name>
    <dbReference type="NCBI Taxonomy" id="84962"/>
    <lineage>
        <taxon>Bacteria</taxon>
        <taxon>Bacillati</taxon>
        <taxon>Actinomycetota</taxon>
        <taxon>Actinomycetes</taxon>
        <taxon>Mycobacteriales</taxon>
        <taxon>Mycobacteriaceae</taxon>
        <taxon>Mycobacterium</taxon>
    </lineage>
</organism>
<accession>A0A7I9XW11</accession>
<name>A0A7I9XW11_9MYCO</name>
<reference evidence="2 3" key="1">
    <citation type="journal article" date="2019" name="Emerg. Microbes Infect.">
        <title>Comprehensive subspecies identification of 175 nontuberculous mycobacteria species based on 7547 genomic profiles.</title>
        <authorList>
            <person name="Matsumoto Y."/>
            <person name="Kinjo T."/>
            <person name="Motooka D."/>
            <person name="Nabeya D."/>
            <person name="Jung N."/>
            <person name="Uechi K."/>
            <person name="Horii T."/>
            <person name="Iida T."/>
            <person name="Fujita J."/>
            <person name="Nakamura S."/>
        </authorList>
    </citation>
    <scope>NUCLEOTIDE SEQUENCE [LARGE SCALE GENOMIC DNA]</scope>
    <source>
        <strain evidence="2 3">JCM 17322</strain>
    </source>
</reference>
<evidence type="ECO:0000256" key="1">
    <source>
        <dbReference type="SAM" id="Phobius"/>
    </source>
</evidence>
<dbReference type="Proteomes" id="UP000465361">
    <property type="component" value="Unassembled WGS sequence"/>
</dbReference>
<keyword evidence="3" id="KW-1185">Reference proteome</keyword>
<protein>
    <submittedName>
        <fullName evidence="2">Uncharacterized protein</fullName>
    </submittedName>
</protein>
<dbReference type="InterPro" id="IPR022566">
    <property type="entry name" value="DUF2613"/>
</dbReference>
<dbReference type="Pfam" id="PF11021">
    <property type="entry name" value="DUF2613"/>
    <property type="match status" value="1"/>
</dbReference>
<evidence type="ECO:0000313" key="3">
    <source>
        <dbReference type="Proteomes" id="UP000465361"/>
    </source>
</evidence>
<feature type="transmembrane region" description="Helical" evidence="1">
    <location>
        <begin position="49"/>
        <end position="72"/>
    </location>
</feature>
<keyword evidence="1" id="KW-0812">Transmembrane</keyword>
<keyword evidence="1" id="KW-1133">Transmembrane helix</keyword>
<dbReference type="AlphaFoldDB" id="A0A7I9XW11"/>
<sequence>MARLTTSAGRWWRATTDVAATVTNAAETNATTTNATTTKKPSLRRLVPYAASSVVVGAILGAVAMFGGTFVVQHHGRAPQPPRDPNPSISHLVQYGNRCYHGHCLPCASKQECLNKLPPQLRP</sequence>
<evidence type="ECO:0000313" key="2">
    <source>
        <dbReference type="EMBL" id="GFG73973.1"/>
    </source>
</evidence>
<dbReference type="EMBL" id="BLKW01000002">
    <property type="protein sequence ID" value="GFG73973.1"/>
    <property type="molecule type" value="Genomic_DNA"/>
</dbReference>
<dbReference type="RefSeq" id="WP_246216627.1">
    <property type="nucleotide sequence ID" value="NZ_BLKW01000002.1"/>
</dbReference>
<gene>
    <name evidence="2" type="ORF">MBOT_13380</name>
</gene>
<comment type="caution">
    <text evidence="2">The sequence shown here is derived from an EMBL/GenBank/DDBJ whole genome shotgun (WGS) entry which is preliminary data.</text>
</comment>